<organism evidence="2 3">
    <name type="scientific">Oikopleura dioica</name>
    <name type="common">Tunicate</name>
    <dbReference type="NCBI Taxonomy" id="34765"/>
    <lineage>
        <taxon>Eukaryota</taxon>
        <taxon>Metazoa</taxon>
        <taxon>Chordata</taxon>
        <taxon>Tunicata</taxon>
        <taxon>Appendicularia</taxon>
        <taxon>Copelata</taxon>
        <taxon>Oikopleuridae</taxon>
        <taxon>Oikopleura</taxon>
    </lineage>
</organism>
<feature type="compositionally biased region" description="Polar residues" evidence="1">
    <location>
        <begin position="1"/>
        <end position="11"/>
    </location>
</feature>
<evidence type="ECO:0000256" key="1">
    <source>
        <dbReference type="SAM" id="MobiDB-lite"/>
    </source>
</evidence>
<evidence type="ECO:0000313" key="3">
    <source>
        <dbReference type="Proteomes" id="UP001158576"/>
    </source>
</evidence>
<feature type="compositionally biased region" description="Polar residues" evidence="1">
    <location>
        <begin position="128"/>
        <end position="139"/>
    </location>
</feature>
<reference evidence="2 3" key="1">
    <citation type="submission" date="2021-04" db="EMBL/GenBank/DDBJ databases">
        <authorList>
            <person name="Bliznina A."/>
        </authorList>
    </citation>
    <scope>NUCLEOTIDE SEQUENCE [LARGE SCALE GENOMIC DNA]</scope>
</reference>
<dbReference type="Proteomes" id="UP001158576">
    <property type="component" value="Chromosome PAR"/>
</dbReference>
<proteinExistence type="predicted"/>
<evidence type="ECO:0000313" key="2">
    <source>
        <dbReference type="EMBL" id="CAG5091010.1"/>
    </source>
</evidence>
<gene>
    <name evidence="2" type="ORF">OKIOD_LOCUS4365</name>
</gene>
<protein>
    <submittedName>
        <fullName evidence="2">Oidioi.mRNA.OKI2018_I69.PAR.g12807.t1.cds</fullName>
    </submittedName>
</protein>
<accession>A0ABN7S1S1</accession>
<dbReference type="EMBL" id="OU015568">
    <property type="protein sequence ID" value="CAG5091010.1"/>
    <property type="molecule type" value="Genomic_DNA"/>
</dbReference>
<feature type="region of interest" description="Disordered" evidence="1">
    <location>
        <begin position="128"/>
        <end position="149"/>
    </location>
</feature>
<name>A0ABN7S1S1_OIKDI</name>
<feature type="region of interest" description="Disordered" evidence="1">
    <location>
        <begin position="1"/>
        <end position="24"/>
    </location>
</feature>
<keyword evidence="3" id="KW-1185">Reference proteome</keyword>
<sequence>MEEGNTTQQASRENEKQNRHYPRLHIEYPCGNRKICPATSDDPMENLRNAIFEACPAKPGEELRNKIKIFHKGSEVKRKEELKGLKPGETIHATWPGELGPNTTPAQQTRQIPKIIDAASIQRQNFESSLRNTLRNQPPQKRKLEEESEVQAEQATHRQIGCLLTKLGSDLIQWSSPLHDLSNLLQADEILRHDPEKADKTNKAILNNYTNMTYLSQLLVNLQRILSPTTLKSPETLSEAPYLNTMHPAFELSPSFNNFL</sequence>